<dbReference type="SUPFAM" id="SSF48264">
    <property type="entry name" value="Cytochrome P450"/>
    <property type="match status" value="1"/>
</dbReference>
<sequence length="455" mass="51096">MNNITILAVPALLWTVVRTLQIIYRLYFHPLSKFPGPRSASISRTWLKQQVQTGFPEGVFDKLHRELDTRALRVGPNELHISDINLYKVIYSQINPFPKHAGFYDEFNTPHTLATETNPALHKERRKLLNPLFSRAGVTKLEPVILEKMYAMGAKIKRISKAGPIDMDDAIRCMAADIISEFAFGQSFNLIEESPDSFKTRVLECMNIATRTVVELYHNDGQRLATHLLPRSWVGAFDPTIKALAELLGTNQAVEILIAGSDTTAFTISMALLHILRNEDIRNKLTRAVTDAIKDPKSMPSYTELNQMEYLRAVVKESLRIAMPVPGMLPRIVPATSTPFVVDGKVVPPGTVIGMSAYTMHTSTEIWGPDAKEFNPERWLDGKAAGMEAFLATFSKGSRICIGINIAYAEVTLVLAYLFRSFRMKLKPTELKYEDMFTLRMVNSSVLVDFEALEG</sequence>
<comment type="cofactor">
    <cofactor evidence="1 4">
        <name>heme</name>
        <dbReference type="ChEBI" id="CHEBI:30413"/>
    </cofactor>
</comment>
<evidence type="ECO:0000313" key="8">
    <source>
        <dbReference type="Proteomes" id="UP000572817"/>
    </source>
</evidence>
<accession>A0A8H4J4Q4</accession>
<dbReference type="InterPro" id="IPR001128">
    <property type="entry name" value="Cyt_P450"/>
</dbReference>
<dbReference type="InterPro" id="IPR002401">
    <property type="entry name" value="Cyt_P450_E_grp-I"/>
</dbReference>
<evidence type="ECO:0000256" key="3">
    <source>
        <dbReference type="ARBA" id="ARBA00023004"/>
    </source>
</evidence>
<keyword evidence="5" id="KW-0560">Oxidoreductase</keyword>
<evidence type="ECO:0000256" key="4">
    <source>
        <dbReference type="PIRSR" id="PIRSR602401-1"/>
    </source>
</evidence>
<name>A0A8H4J4Q4_9PEZI</name>
<keyword evidence="3 4" id="KW-0408">Iron</keyword>
<keyword evidence="4 5" id="KW-0349">Heme</keyword>
<dbReference type="EMBL" id="WWBZ02000008">
    <property type="protein sequence ID" value="KAF4311767.1"/>
    <property type="molecule type" value="Genomic_DNA"/>
</dbReference>
<keyword evidence="2 4" id="KW-0479">Metal-binding</keyword>
<protein>
    <submittedName>
        <fullName evidence="7">Cytochrome p450</fullName>
    </submittedName>
</protein>
<dbReference type="Pfam" id="PF00067">
    <property type="entry name" value="p450"/>
    <property type="match status" value="2"/>
</dbReference>
<comment type="similarity">
    <text evidence="5">Belongs to the cytochrome P450 family.</text>
</comment>
<feature type="transmembrane region" description="Helical" evidence="6">
    <location>
        <begin position="402"/>
        <end position="419"/>
    </location>
</feature>
<dbReference type="Proteomes" id="UP000572817">
    <property type="component" value="Unassembled WGS sequence"/>
</dbReference>
<dbReference type="PROSITE" id="PS00086">
    <property type="entry name" value="CYTOCHROME_P450"/>
    <property type="match status" value="1"/>
</dbReference>
<dbReference type="PRINTS" id="PR00385">
    <property type="entry name" value="P450"/>
</dbReference>
<evidence type="ECO:0000256" key="5">
    <source>
        <dbReference type="RuleBase" id="RU000461"/>
    </source>
</evidence>
<proteinExistence type="inferred from homology"/>
<reference evidence="7" key="1">
    <citation type="submission" date="2020-04" db="EMBL/GenBank/DDBJ databases">
        <title>Genome Assembly and Annotation of Botryosphaeria dothidea sdau 11-99, a Latent Pathogen of Apple Fruit Ring Rot in China.</title>
        <authorList>
            <person name="Yu C."/>
            <person name="Diao Y."/>
            <person name="Lu Q."/>
            <person name="Zhao J."/>
            <person name="Cui S."/>
            <person name="Peng C."/>
            <person name="He B."/>
            <person name="Liu H."/>
        </authorList>
    </citation>
    <scope>NUCLEOTIDE SEQUENCE [LARGE SCALE GENOMIC DNA]</scope>
    <source>
        <strain evidence="7">Sdau11-99</strain>
    </source>
</reference>
<dbReference type="OrthoDB" id="3945418at2759"/>
<dbReference type="Gene3D" id="1.10.630.10">
    <property type="entry name" value="Cytochrome P450"/>
    <property type="match status" value="2"/>
</dbReference>
<keyword evidence="6" id="KW-0812">Transmembrane</keyword>
<keyword evidence="5" id="KW-0503">Monooxygenase</keyword>
<dbReference type="PRINTS" id="PR00463">
    <property type="entry name" value="EP450I"/>
</dbReference>
<dbReference type="AlphaFoldDB" id="A0A8H4J4Q4"/>
<dbReference type="GO" id="GO:0005506">
    <property type="term" value="F:iron ion binding"/>
    <property type="evidence" value="ECO:0007669"/>
    <property type="project" value="InterPro"/>
</dbReference>
<keyword evidence="6" id="KW-0472">Membrane</keyword>
<dbReference type="InterPro" id="IPR017972">
    <property type="entry name" value="Cyt_P450_CS"/>
</dbReference>
<keyword evidence="6" id="KW-1133">Transmembrane helix</keyword>
<evidence type="ECO:0000256" key="6">
    <source>
        <dbReference type="SAM" id="Phobius"/>
    </source>
</evidence>
<dbReference type="PANTHER" id="PTHR24305">
    <property type="entry name" value="CYTOCHROME P450"/>
    <property type="match status" value="1"/>
</dbReference>
<dbReference type="InterPro" id="IPR036396">
    <property type="entry name" value="Cyt_P450_sf"/>
</dbReference>
<dbReference type="PANTHER" id="PTHR24305:SF234">
    <property type="entry name" value="CYTOCHROME P450"/>
    <property type="match status" value="1"/>
</dbReference>
<dbReference type="GO" id="GO:0004497">
    <property type="term" value="F:monooxygenase activity"/>
    <property type="evidence" value="ECO:0007669"/>
    <property type="project" value="UniProtKB-KW"/>
</dbReference>
<evidence type="ECO:0000256" key="2">
    <source>
        <dbReference type="ARBA" id="ARBA00022723"/>
    </source>
</evidence>
<dbReference type="GO" id="GO:0016705">
    <property type="term" value="F:oxidoreductase activity, acting on paired donors, with incorporation or reduction of molecular oxygen"/>
    <property type="evidence" value="ECO:0007669"/>
    <property type="project" value="InterPro"/>
</dbReference>
<evidence type="ECO:0000313" key="7">
    <source>
        <dbReference type="EMBL" id="KAF4311767.1"/>
    </source>
</evidence>
<dbReference type="CDD" id="cd11062">
    <property type="entry name" value="CYP58-like"/>
    <property type="match status" value="1"/>
</dbReference>
<evidence type="ECO:0000256" key="1">
    <source>
        <dbReference type="ARBA" id="ARBA00001971"/>
    </source>
</evidence>
<feature type="binding site" description="axial binding residue" evidence="4">
    <location>
        <position position="401"/>
    </location>
    <ligand>
        <name>heme</name>
        <dbReference type="ChEBI" id="CHEBI:30413"/>
    </ligand>
    <ligandPart>
        <name>Fe</name>
        <dbReference type="ChEBI" id="CHEBI:18248"/>
    </ligandPart>
</feature>
<dbReference type="GO" id="GO:0020037">
    <property type="term" value="F:heme binding"/>
    <property type="evidence" value="ECO:0007669"/>
    <property type="project" value="InterPro"/>
</dbReference>
<comment type="caution">
    <text evidence="7">The sequence shown here is derived from an EMBL/GenBank/DDBJ whole genome shotgun (WGS) entry which is preliminary data.</text>
</comment>
<organism evidence="7 8">
    <name type="scientific">Botryosphaeria dothidea</name>
    <dbReference type="NCBI Taxonomy" id="55169"/>
    <lineage>
        <taxon>Eukaryota</taxon>
        <taxon>Fungi</taxon>
        <taxon>Dikarya</taxon>
        <taxon>Ascomycota</taxon>
        <taxon>Pezizomycotina</taxon>
        <taxon>Dothideomycetes</taxon>
        <taxon>Dothideomycetes incertae sedis</taxon>
        <taxon>Botryosphaeriales</taxon>
        <taxon>Botryosphaeriaceae</taxon>
        <taxon>Botryosphaeria</taxon>
    </lineage>
</organism>
<keyword evidence="8" id="KW-1185">Reference proteome</keyword>
<gene>
    <name evidence="7" type="ORF">GTA08_BOTSDO12635</name>
</gene>
<dbReference type="InterPro" id="IPR050121">
    <property type="entry name" value="Cytochrome_P450_monoxygenase"/>
</dbReference>